<reference evidence="2 3" key="1">
    <citation type="submission" date="2020-12" db="EMBL/GenBank/DDBJ databases">
        <title>Genome public.</title>
        <authorList>
            <person name="Sun Q."/>
        </authorList>
    </citation>
    <scope>NUCLEOTIDE SEQUENCE [LARGE SCALE GENOMIC DNA]</scope>
    <source>
        <strain evidence="2 3">CCM 8864</strain>
    </source>
</reference>
<keyword evidence="3" id="KW-1185">Reference proteome</keyword>
<evidence type="ECO:0000256" key="1">
    <source>
        <dbReference type="SAM" id="MobiDB-lite"/>
    </source>
</evidence>
<feature type="region of interest" description="Disordered" evidence="1">
    <location>
        <begin position="237"/>
        <end position="284"/>
    </location>
</feature>
<dbReference type="Proteomes" id="UP000625574">
    <property type="component" value="Unassembled WGS sequence"/>
</dbReference>
<dbReference type="InterPro" id="IPR027417">
    <property type="entry name" value="P-loop_NTPase"/>
</dbReference>
<dbReference type="EMBL" id="JAEIOT010000016">
    <property type="protein sequence ID" value="MBI9001580.1"/>
    <property type="molecule type" value="Genomic_DNA"/>
</dbReference>
<protein>
    <recommendedName>
        <fullName evidence="4">Helicase C-terminal domain-containing protein</fullName>
    </recommendedName>
</protein>
<gene>
    <name evidence="2" type="ORF">JDV76_11500</name>
</gene>
<accession>A0ABS0W126</accession>
<comment type="caution">
    <text evidence="2">The sequence shown here is derived from an EMBL/GenBank/DDBJ whole genome shotgun (WGS) entry which is preliminary data.</text>
</comment>
<evidence type="ECO:0000313" key="3">
    <source>
        <dbReference type="Proteomes" id="UP000625574"/>
    </source>
</evidence>
<organism evidence="2 3">
    <name type="scientific">Corynebacterium marambiense</name>
    <dbReference type="NCBI Taxonomy" id="2765364"/>
    <lineage>
        <taxon>Bacteria</taxon>
        <taxon>Bacillati</taxon>
        <taxon>Actinomycetota</taxon>
        <taxon>Actinomycetes</taxon>
        <taxon>Mycobacteriales</taxon>
        <taxon>Corynebacteriaceae</taxon>
        <taxon>Corynebacterium</taxon>
    </lineage>
</organism>
<dbReference type="RefSeq" id="WP_198737047.1">
    <property type="nucleotide sequence ID" value="NZ_JAEIOT010000016.1"/>
</dbReference>
<evidence type="ECO:0000313" key="2">
    <source>
        <dbReference type="EMBL" id="MBI9001580.1"/>
    </source>
</evidence>
<proteinExistence type="predicted"/>
<dbReference type="Gene3D" id="3.40.50.300">
    <property type="entry name" value="P-loop containing nucleotide triphosphate hydrolases"/>
    <property type="match status" value="1"/>
</dbReference>
<dbReference type="CDD" id="cd18785">
    <property type="entry name" value="SF2_C"/>
    <property type="match status" value="1"/>
</dbReference>
<evidence type="ECO:0008006" key="4">
    <source>
        <dbReference type="Google" id="ProtNLM"/>
    </source>
</evidence>
<name>A0ABS0W126_9CORY</name>
<feature type="region of interest" description="Disordered" evidence="1">
    <location>
        <begin position="174"/>
        <end position="212"/>
    </location>
</feature>
<sequence length="284" mass="31507">MRRAVLFASDIASSKKFTDLFPSLTSIYSRNLNEKAATNEAISTQNLDLAVDAKHIDGTMNTLQRGNILRWLKSDAVIFMNPRNSQVDVVQSVGRVMRKSVGKTYGYIILPISIPAEKKPSEVLNDNQKFKVVWQILNALRAHDERFNATVNSAKLNASNAALNATIQPVFIDIPPNDTPAPADPFVSNPDVTTQAPDPGRTSHEPTRDPSFSSQQLALFSMEKWQEAVSPASSTRYLLGGLGEGRRQHRRRTDPAHQPTARYRGPDGRHGVRRVPQGTTRKPE</sequence>